<evidence type="ECO:0000313" key="3">
    <source>
        <dbReference type="Proteomes" id="UP000008810"/>
    </source>
</evidence>
<sequence>MFIKLGDGSRAKFWSDNWLPGGRAVQDWAPSLFSFVRDSSMSVAVAFPTNRSVRDIRGGLSTQALADYLKLWDLVFGIALIAHQPDQACWRFSSSGTFS</sequence>
<keyword evidence="3" id="KW-1185">Reference proteome</keyword>
<accession>A0A2K2D9C5</accession>
<gene>
    <name evidence="1" type="ORF">BRADI_2g19285v3</name>
</gene>
<evidence type="ECO:0008006" key="4">
    <source>
        <dbReference type="Google" id="ProtNLM"/>
    </source>
</evidence>
<dbReference type="Proteomes" id="UP000008810">
    <property type="component" value="Chromosome 2"/>
</dbReference>
<organism evidence="1">
    <name type="scientific">Brachypodium distachyon</name>
    <name type="common">Purple false brome</name>
    <name type="synonym">Trachynia distachya</name>
    <dbReference type="NCBI Taxonomy" id="15368"/>
    <lineage>
        <taxon>Eukaryota</taxon>
        <taxon>Viridiplantae</taxon>
        <taxon>Streptophyta</taxon>
        <taxon>Embryophyta</taxon>
        <taxon>Tracheophyta</taxon>
        <taxon>Spermatophyta</taxon>
        <taxon>Magnoliopsida</taxon>
        <taxon>Liliopsida</taxon>
        <taxon>Poales</taxon>
        <taxon>Poaceae</taxon>
        <taxon>BOP clade</taxon>
        <taxon>Pooideae</taxon>
        <taxon>Stipodae</taxon>
        <taxon>Brachypodieae</taxon>
        <taxon>Brachypodium</taxon>
    </lineage>
</organism>
<proteinExistence type="predicted"/>
<name>A0A2K2D9C5_BRADI</name>
<dbReference type="Gramene" id="PNT70867">
    <property type="protein sequence ID" value="PNT70867"/>
    <property type="gene ID" value="BRADI_2g19285v3"/>
</dbReference>
<reference evidence="1" key="2">
    <citation type="submission" date="2017-06" db="EMBL/GenBank/DDBJ databases">
        <title>WGS assembly of Brachypodium distachyon.</title>
        <authorList>
            <consortium name="The International Brachypodium Initiative"/>
            <person name="Lucas S."/>
            <person name="Harmon-Smith M."/>
            <person name="Lail K."/>
            <person name="Tice H."/>
            <person name="Grimwood J."/>
            <person name="Bruce D."/>
            <person name="Barry K."/>
            <person name="Shu S."/>
            <person name="Lindquist E."/>
            <person name="Wang M."/>
            <person name="Pitluck S."/>
            <person name="Vogel J.P."/>
            <person name="Garvin D.F."/>
            <person name="Mockler T.C."/>
            <person name="Schmutz J."/>
            <person name="Rokhsar D."/>
            <person name="Bevan M.W."/>
        </authorList>
    </citation>
    <scope>NUCLEOTIDE SEQUENCE</scope>
    <source>
        <strain evidence="1">Bd21</strain>
    </source>
</reference>
<dbReference type="AlphaFoldDB" id="A0A2K2D9C5"/>
<reference evidence="1 2" key="1">
    <citation type="journal article" date="2010" name="Nature">
        <title>Genome sequencing and analysis of the model grass Brachypodium distachyon.</title>
        <authorList>
            <consortium name="International Brachypodium Initiative"/>
        </authorList>
    </citation>
    <scope>NUCLEOTIDE SEQUENCE [LARGE SCALE GENOMIC DNA]</scope>
    <source>
        <strain evidence="1 2">Bd21</strain>
    </source>
</reference>
<evidence type="ECO:0000313" key="2">
    <source>
        <dbReference type="EnsemblPlants" id="PNT70867"/>
    </source>
</evidence>
<evidence type="ECO:0000313" key="1">
    <source>
        <dbReference type="EMBL" id="PNT70867.1"/>
    </source>
</evidence>
<reference evidence="2" key="3">
    <citation type="submission" date="2018-08" db="UniProtKB">
        <authorList>
            <consortium name="EnsemblPlants"/>
        </authorList>
    </citation>
    <scope>IDENTIFICATION</scope>
    <source>
        <strain evidence="2">cv. Bd21</strain>
    </source>
</reference>
<protein>
    <recommendedName>
        <fullName evidence="4">Reverse transcriptase zinc-binding domain-containing protein</fullName>
    </recommendedName>
</protein>
<dbReference type="OrthoDB" id="692722at2759"/>
<dbReference type="EnsemblPlants" id="PNT70867">
    <property type="protein sequence ID" value="PNT70867"/>
    <property type="gene ID" value="BRADI_2g19285v3"/>
</dbReference>
<dbReference type="EMBL" id="CM000881">
    <property type="protein sequence ID" value="PNT70867.1"/>
    <property type="molecule type" value="Genomic_DNA"/>
</dbReference>
<dbReference type="InParanoid" id="A0A2K2D9C5"/>